<dbReference type="GeneID" id="63690195"/>
<sequence length="160" mass="17890">MIQGQLPHGATLVPVILAMDKTQLTQFSGNRQGYPVYLMISNLPKEIKKLISMQSWMLIGLLPMDLFDKMGLSDEAAKCLFHFCKTQLIQEIKSTGMEGVEMVSADGLVRLCFPILRGYIGNYPENCLASCMAYSSCPIGNIGRHDMGRYGWYPPQYLVS</sequence>
<evidence type="ECO:0000313" key="1">
    <source>
        <dbReference type="EMBL" id="EJU01534.1"/>
    </source>
</evidence>
<reference evidence="1 2" key="1">
    <citation type="journal article" date="2012" name="Science">
        <title>The Paleozoic origin of enzymatic lignin decomposition reconstructed from 31 fungal genomes.</title>
        <authorList>
            <person name="Floudas D."/>
            <person name="Binder M."/>
            <person name="Riley R."/>
            <person name="Barry K."/>
            <person name="Blanchette R.A."/>
            <person name="Henrissat B."/>
            <person name="Martinez A.T."/>
            <person name="Otillar R."/>
            <person name="Spatafora J.W."/>
            <person name="Yadav J.S."/>
            <person name="Aerts A."/>
            <person name="Benoit I."/>
            <person name="Boyd A."/>
            <person name="Carlson A."/>
            <person name="Copeland A."/>
            <person name="Coutinho P.M."/>
            <person name="de Vries R.P."/>
            <person name="Ferreira P."/>
            <person name="Findley K."/>
            <person name="Foster B."/>
            <person name="Gaskell J."/>
            <person name="Glotzer D."/>
            <person name="Gorecki P."/>
            <person name="Heitman J."/>
            <person name="Hesse C."/>
            <person name="Hori C."/>
            <person name="Igarashi K."/>
            <person name="Jurgens J.A."/>
            <person name="Kallen N."/>
            <person name="Kersten P."/>
            <person name="Kohler A."/>
            <person name="Kuees U."/>
            <person name="Kumar T.K.A."/>
            <person name="Kuo A."/>
            <person name="LaButti K."/>
            <person name="Larrondo L.F."/>
            <person name="Lindquist E."/>
            <person name="Ling A."/>
            <person name="Lombard V."/>
            <person name="Lucas S."/>
            <person name="Lundell T."/>
            <person name="Martin R."/>
            <person name="McLaughlin D.J."/>
            <person name="Morgenstern I."/>
            <person name="Morin E."/>
            <person name="Murat C."/>
            <person name="Nagy L.G."/>
            <person name="Nolan M."/>
            <person name="Ohm R.A."/>
            <person name="Patyshakuliyeva A."/>
            <person name="Rokas A."/>
            <person name="Ruiz-Duenas F.J."/>
            <person name="Sabat G."/>
            <person name="Salamov A."/>
            <person name="Samejima M."/>
            <person name="Schmutz J."/>
            <person name="Slot J.C."/>
            <person name="St John F."/>
            <person name="Stenlid J."/>
            <person name="Sun H."/>
            <person name="Sun S."/>
            <person name="Syed K."/>
            <person name="Tsang A."/>
            <person name="Wiebenga A."/>
            <person name="Young D."/>
            <person name="Pisabarro A."/>
            <person name="Eastwood D.C."/>
            <person name="Martin F."/>
            <person name="Cullen D."/>
            <person name="Grigoriev I.V."/>
            <person name="Hibbett D.S."/>
        </authorList>
    </citation>
    <scope>NUCLEOTIDE SEQUENCE [LARGE SCALE GENOMIC DNA]</scope>
    <source>
        <strain evidence="1 2">DJM-731 SS1</strain>
    </source>
</reference>
<proteinExistence type="predicted"/>
<dbReference type="EMBL" id="JH795864">
    <property type="protein sequence ID" value="EJU01534.1"/>
    <property type="molecule type" value="Genomic_DNA"/>
</dbReference>
<dbReference type="Pfam" id="PF18759">
    <property type="entry name" value="Plavaka"/>
    <property type="match status" value="1"/>
</dbReference>
<keyword evidence="2" id="KW-1185">Reference proteome</keyword>
<dbReference type="RefSeq" id="XP_040628431.1">
    <property type="nucleotide sequence ID" value="XM_040775133.1"/>
</dbReference>
<accession>M5FYC9</accession>
<dbReference type="Proteomes" id="UP000030653">
    <property type="component" value="Unassembled WGS sequence"/>
</dbReference>
<dbReference type="AlphaFoldDB" id="M5FYC9"/>
<dbReference type="InterPro" id="IPR041078">
    <property type="entry name" value="Plavaka"/>
</dbReference>
<dbReference type="HOGENOM" id="CLU_006344_8_3_1"/>
<organism evidence="1 2">
    <name type="scientific">Dacryopinax primogenitus (strain DJM 731)</name>
    <name type="common">Brown rot fungus</name>
    <dbReference type="NCBI Taxonomy" id="1858805"/>
    <lineage>
        <taxon>Eukaryota</taxon>
        <taxon>Fungi</taxon>
        <taxon>Dikarya</taxon>
        <taxon>Basidiomycota</taxon>
        <taxon>Agaricomycotina</taxon>
        <taxon>Dacrymycetes</taxon>
        <taxon>Dacrymycetales</taxon>
        <taxon>Dacrymycetaceae</taxon>
        <taxon>Dacryopinax</taxon>
    </lineage>
</organism>
<protein>
    <submittedName>
        <fullName evidence="1">Uncharacterized protein</fullName>
    </submittedName>
</protein>
<dbReference type="OrthoDB" id="2418900at2759"/>
<evidence type="ECO:0000313" key="2">
    <source>
        <dbReference type="Proteomes" id="UP000030653"/>
    </source>
</evidence>
<dbReference type="OMA" id="ASCMAYS"/>
<gene>
    <name evidence="1" type="ORF">DACRYDRAFT_52841</name>
</gene>
<name>M5FYC9_DACPD</name>